<feature type="non-terminal residue" evidence="1">
    <location>
        <position position="1"/>
    </location>
</feature>
<comment type="caution">
    <text evidence="1">The sequence shown here is derived from an EMBL/GenBank/DDBJ whole genome shotgun (WGS) entry which is preliminary data.</text>
</comment>
<accession>A0AAV7M0X7</accession>
<name>A0AAV7M0X7_PLEWA</name>
<dbReference type="EMBL" id="JANPWB010000014">
    <property type="protein sequence ID" value="KAJ1096878.1"/>
    <property type="molecule type" value="Genomic_DNA"/>
</dbReference>
<keyword evidence="2" id="KW-1185">Reference proteome</keyword>
<dbReference type="AlphaFoldDB" id="A0AAV7M0X7"/>
<sequence length="54" mass="5997">FKGAQSRALLGKREYKQKNLRQSCRKGINRLVGTPCHKFVPMTGVYCFAGGTHG</sequence>
<organism evidence="1 2">
    <name type="scientific">Pleurodeles waltl</name>
    <name type="common">Iberian ribbed newt</name>
    <dbReference type="NCBI Taxonomy" id="8319"/>
    <lineage>
        <taxon>Eukaryota</taxon>
        <taxon>Metazoa</taxon>
        <taxon>Chordata</taxon>
        <taxon>Craniata</taxon>
        <taxon>Vertebrata</taxon>
        <taxon>Euteleostomi</taxon>
        <taxon>Amphibia</taxon>
        <taxon>Batrachia</taxon>
        <taxon>Caudata</taxon>
        <taxon>Salamandroidea</taxon>
        <taxon>Salamandridae</taxon>
        <taxon>Pleurodelinae</taxon>
        <taxon>Pleurodeles</taxon>
    </lineage>
</organism>
<proteinExistence type="predicted"/>
<feature type="non-terminal residue" evidence="1">
    <location>
        <position position="54"/>
    </location>
</feature>
<dbReference type="Proteomes" id="UP001066276">
    <property type="component" value="Chromosome 10"/>
</dbReference>
<evidence type="ECO:0000313" key="1">
    <source>
        <dbReference type="EMBL" id="KAJ1096878.1"/>
    </source>
</evidence>
<reference evidence="1" key="1">
    <citation type="journal article" date="2022" name="bioRxiv">
        <title>Sequencing and chromosome-scale assembly of the giantPleurodeles waltlgenome.</title>
        <authorList>
            <person name="Brown T."/>
            <person name="Elewa A."/>
            <person name="Iarovenko S."/>
            <person name="Subramanian E."/>
            <person name="Araus A.J."/>
            <person name="Petzold A."/>
            <person name="Susuki M."/>
            <person name="Suzuki K.-i.T."/>
            <person name="Hayashi T."/>
            <person name="Toyoda A."/>
            <person name="Oliveira C."/>
            <person name="Osipova E."/>
            <person name="Leigh N.D."/>
            <person name="Simon A."/>
            <person name="Yun M.H."/>
        </authorList>
    </citation>
    <scope>NUCLEOTIDE SEQUENCE</scope>
    <source>
        <strain evidence="1">20211129_DDA</strain>
        <tissue evidence="1">Liver</tissue>
    </source>
</reference>
<protein>
    <submittedName>
        <fullName evidence="1">Uncharacterized protein</fullName>
    </submittedName>
</protein>
<evidence type="ECO:0000313" key="2">
    <source>
        <dbReference type="Proteomes" id="UP001066276"/>
    </source>
</evidence>
<gene>
    <name evidence="1" type="ORF">NDU88_002009</name>
</gene>